<evidence type="ECO:0000313" key="2">
    <source>
        <dbReference type="EMBL" id="KAA1074551.1"/>
    </source>
</evidence>
<proteinExistence type="predicted"/>
<comment type="caution">
    <text evidence="2">The sequence shown here is derived from an EMBL/GenBank/DDBJ whole genome shotgun (WGS) entry which is preliminary data.</text>
</comment>
<keyword evidence="3" id="KW-1185">Reference proteome</keyword>
<gene>
    <name evidence="2" type="ORF">PGT21_009812</name>
</gene>
<dbReference type="OrthoDB" id="2504239at2759"/>
<evidence type="ECO:0000256" key="1">
    <source>
        <dbReference type="SAM" id="MobiDB-lite"/>
    </source>
</evidence>
<name>A0A5B0MD71_PUCGR</name>
<dbReference type="AlphaFoldDB" id="A0A5B0MD71"/>
<accession>A0A5B0MD71</accession>
<organism evidence="2 3">
    <name type="scientific">Puccinia graminis f. sp. tritici</name>
    <dbReference type="NCBI Taxonomy" id="56615"/>
    <lineage>
        <taxon>Eukaryota</taxon>
        <taxon>Fungi</taxon>
        <taxon>Dikarya</taxon>
        <taxon>Basidiomycota</taxon>
        <taxon>Pucciniomycotina</taxon>
        <taxon>Pucciniomycetes</taxon>
        <taxon>Pucciniales</taxon>
        <taxon>Pucciniaceae</taxon>
        <taxon>Puccinia</taxon>
    </lineage>
</organism>
<feature type="region of interest" description="Disordered" evidence="1">
    <location>
        <begin position="1"/>
        <end position="65"/>
    </location>
</feature>
<sequence>MDNGMKFTRSKATGRKDPETATTGNTEQPAQTGHKTSHQPVEDPAPAIGSQPIDPGESDGEDSIDLISKNPTLAADTLKEVVEATSIPPEVSETDQRSHVWEKLKLAQAAGDTILAKILLAAYNELEPEITPSTPKLTRLVSALPIMTSTEFVKEVGNPATTTELEDNLVYAVGAVTSHQDIGFTPYFDENIKKLRAPLPLTIFDRGE</sequence>
<reference evidence="2 3" key="1">
    <citation type="submission" date="2019-05" db="EMBL/GenBank/DDBJ databases">
        <title>Emergence of the Ug99 lineage of the wheat stem rust pathogen through somatic hybridization.</title>
        <authorList>
            <person name="Li F."/>
            <person name="Upadhyaya N.M."/>
            <person name="Sperschneider J."/>
            <person name="Matny O."/>
            <person name="Nguyen-Phuc H."/>
            <person name="Mago R."/>
            <person name="Raley C."/>
            <person name="Miller M.E."/>
            <person name="Silverstein K.A.T."/>
            <person name="Henningsen E."/>
            <person name="Hirsch C.D."/>
            <person name="Visser B."/>
            <person name="Pretorius Z.A."/>
            <person name="Steffenson B.J."/>
            <person name="Schwessinger B."/>
            <person name="Dodds P.N."/>
            <person name="Figueroa M."/>
        </authorList>
    </citation>
    <scope>NUCLEOTIDE SEQUENCE [LARGE SCALE GENOMIC DNA]</scope>
    <source>
        <strain evidence="2">21-0</strain>
    </source>
</reference>
<protein>
    <submittedName>
        <fullName evidence="2">Uncharacterized protein</fullName>
    </submittedName>
</protein>
<dbReference type="Proteomes" id="UP000324748">
    <property type="component" value="Unassembled WGS sequence"/>
</dbReference>
<feature type="compositionally biased region" description="Polar residues" evidence="1">
    <location>
        <begin position="20"/>
        <end position="34"/>
    </location>
</feature>
<dbReference type="EMBL" id="VSWC01000157">
    <property type="protein sequence ID" value="KAA1074551.1"/>
    <property type="molecule type" value="Genomic_DNA"/>
</dbReference>
<evidence type="ECO:0000313" key="3">
    <source>
        <dbReference type="Proteomes" id="UP000324748"/>
    </source>
</evidence>